<evidence type="ECO:0000313" key="1">
    <source>
        <dbReference type="EMBL" id="MPN14809.1"/>
    </source>
</evidence>
<name>A0A645FN93_9ZZZZ</name>
<dbReference type="EMBL" id="VSSQ01061484">
    <property type="protein sequence ID" value="MPN14809.1"/>
    <property type="molecule type" value="Genomic_DNA"/>
</dbReference>
<gene>
    <name evidence="1" type="ORF">SDC9_162138</name>
</gene>
<protein>
    <submittedName>
        <fullName evidence="1">Uncharacterized protein</fullName>
    </submittedName>
</protein>
<dbReference type="AlphaFoldDB" id="A0A645FN93"/>
<comment type="caution">
    <text evidence="1">The sequence shown here is derived from an EMBL/GenBank/DDBJ whole genome shotgun (WGS) entry which is preliminary data.</text>
</comment>
<proteinExistence type="predicted"/>
<accession>A0A645FN93</accession>
<organism evidence="1">
    <name type="scientific">bioreactor metagenome</name>
    <dbReference type="NCBI Taxonomy" id="1076179"/>
    <lineage>
        <taxon>unclassified sequences</taxon>
        <taxon>metagenomes</taxon>
        <taxon>ecological metagenomes</taxon>
    </lineage>
</organism>
<sequence length="161" mass="18732">MRDAFRALFHRVAALQNERRIARQSELICGKQSRRAEAGNHDASARRLRAELNRLRFRLNKRLDMRVVARDQPPCRYIVQGHGHAEQKVHILLFSRIQRAANHANALNLPPLQTICSRNAIRQLFVMLGDRLLDVRHAQFHVSIPRLIRSPMRSLAHFVSR</sequence>
<reference evidence="1" key="1">
    <citation type="submission" date="2019-08" db="EMBL/GenBank/DDBJ databases">
        <authorList>
            <person name="Kucharzyk K."/>
            <person name="Murdoch R.W."/>
            <person name="Higgins S."/>
            <person name="Loffler F."/>
        </authorList>
    </citation>
    <scope>NUCLEOTIDE SEQUENCE</scope>
</reference>